<dbReference type="InterPro" id="IPR011051">
    <property type="entry name" value="RmlC_Cupin_sf"/>
</dbReference>
<dbReference type="UniPathway" id="UPA00124"/>
<dbReference type="NCBIfam" id="TIGR01221">
    <property type="entry name" value="rmlC"/>
    <property type="match status" value="1"/>
</dbReference>
<comment type="function">
    <text evidence="2 7">Catalyzes the epimerization of the C3' and C5'positions of dTDP-6-deoxy-D-xylo-4-hexulose, forming dTDP-6-deoxy-L-lyxo-4-hexulose.</text>
</comment>
<comment type="catalytic activity">
    <reaction evidence="1 7">
        <text>dTDP-4-dehydro-6-deoxy-alpha-D-glucose = dTDP-4-dehydro-beta-L-rhamnose</text>
        <dbReference type="Rhea" id="RHEA:16969"/>
        <dbReference type="ChEBI" id="CHEBI:57649"/>
        <dbReference type="ChEBI" id="CHEBI:62830"/>
        <dbReference type="EC" id="5.1.3.13"/>
    </reaction>
</comment>
<feature type="active site" description="Proton acceptor" evidence="5">
    <location>
        <position position="63"/>
    </location>
</feature>
<dbReference type="InterPro" id="IPR000888">
    <property type="entry name" value="RmlC-like"/>
</dbReference>
<evidence type="ECO:0000256" key="4">
    <source>
        <dbReference type="ARBA" id="ARBA00019595"/>
    </source>
</evidence>
<evidence type="ECO:0000256" key="7">
    <source>
        <dbReference type="RuleBase" id="RU364069"/>
    </source>
</evidence>
<dbReference type="Gene3D" id="2.60.120.10">
    <property type="entry name" value="Jelly Rolls"/>
    <property type="match status" value="1"/>
</dbReference>
<proteinExistence type="inferred from homology"/>
<evidence type="ECO:0000256" key="1">
    <source>
        <dbReference type="ARBA" id="ARBA00001298"/>
    </source>
</evidence>
<evidence type="ECO:0000313" key="8">
    <source>
        <dbReference type="EMBL" id="SCZ34550.1"/>
    </source>
</evidence>
<dbReference type="EMBL" id="FMVW01000003">
    <property type="protein sequence ID" value="SCZ34550.1"/>
    <property type="molecule type" value="Genomic_DNA"/>
</dbReference>
<feature type="site" description="Participates in a stacking interaction with the thymidine ring of dTDP-4-oxo-6-deoxyglucose" evidence="6">
    <location>
        <position position="139"/>
    </location>
</feature>
<dbReference type="GO" id="GO:0005829">
    <property type="term" value="C:cytosol"/>
    <property type="evidence" value="ECO:0007669"/>
    <property type="project" value="TreeGrafter"/>
</dbReference>
<dbReference type="SUPFAM" id="SSF51182">
    <property type="entry name" value="RmlC-like cupins"/>
    <property type="match status" value="1"/>
</dbReference>
<dbReference type="CDD" id="cd00438">
    <property type="entry name" value="cupin_RmlC"/>
    <property type="match status" value="1"/>
</dbReference>
<dbReference type="InterPro" id="IPR014710">
    <property type="entry name" value="RmlC-like_jellyroll"/>
</dbReference>
<evidence type="ECO:0000256" key="6">
    <source>
        <dbReference type="PIRSR" id="PIRSR600888-3"/>
    </source>
</evidence>
<dbReference type="GO" id="GO:0000271">
    <property type="term" value="P:polysaccharide biosynthetic process"/>
    <property type="evidence" value="ECO:0007669"/>
    <property type="project" value="TreeGrafter"/>
</dbReference>
<keyword evidence="7" id="KW-0413">Isomerase</keyword>
<evidence type="ECO:0000256" key="2">
    <source>
        <dbReference type="ARBA" id="ARBA00001997"/>
    </source>
</evidence>
<accession>A0A1G5ND75</accession>
<protein>
    <recommendedName>
        <fullName evidence="4 7">dTDP-4-dehydrorhamnose 3,5-epimerase</fullName>
        <ecNumber evidence="3 7">5.1.3.13</ecNumber>
    </recommendedName>
    <alternativeName>
        <fullName evidence="7">Thymidine diphospho-4-keto-rhamnose 3,5-epimerase</fullName>
    </alternativeName>
</protein>
<feature type="active site" description="Proton donor" evidence="5">
    <location>
        <position position="133"/>
    </location>
</feature>
<evidence type="ECO:0000256" key="5">
    <source>
        <dbReference type="PIRSR" id="PIRSR600888-1"/>
    </source>
</evidence>
<organism evidence="8 9">
    <name type="scientific">Afifella marina DSM 2698</name>
    <dbReference type="NCBI Taxonomy" id="1120955"/>
    <lineage>
        <taxon>Bacteria</taxon>
        <taxon>Pseudomonadati</taxon>
        <taxon>Pseudomonadota</taxon>
        <taxon>Alphaproteobacteria</taxon>
        <taxon>Hyphomicrobiales</taxon>
        <taxon>Afifellaceae</taxon>
        <taxon>Afifella</taxon>
    </lineage>
</organism>
<gene>
    <name evidence="8" type="ORF">SAMN03080610_01712</name>
</gene>
<reference evidence="8 9" key="1">
    <citation type="submission" date="2016-10" db="EMBL/GenBank/DDBJ databases">
        <authorList>
            <person name="de Groot N.N."/>
        </authorList>
    </citation>
    <scope>NUCLEOTIDE SEQUENCE [LARGE SCALE GENOMIC DNA]</scope>
    <source>
        <strain evidence="8 9">DSM 2698</strain>
    </source>
</reference>
<evidence type="ECO:0000256" key="3">
    <source>
        <dbReference type="ARBA" id="ARBA00012098"/>
    </source>
</evidence>
<sequence>MIEVRPLGLEGVVEIVPKKFGDDRGFFSETYNADRFAEAGIPLTFVQDNHSYSKAVGVLRGLHYQLPPRAQDKLVRVTRGRILDVAVDIRRSSPTFRRWVSLEVSAEKWNQILIPVGFAHGFLTLEPDTEVVYKVTDVYSPEHDRSLRFDDPEIGVDWPIARDALTLSAKDQAAPLLAEADIFD</sequence>
<dbReference type="STRING" id="1120955.SAMN03080610_01712"/>
<dbReference type="PANTHER" id="PTHR21047">
    <property type="entry name" value="DTDP-6-DEOXY-D-GLUCOSE-3,5 EPIMERASE"/>
    <property type="match status" value="1"/>
</dbReference>
<dbReference type="GO" id="GO:0019305">
    <property type="term" value="P:dTDP-rhamnose biosynthetic process"/>
    <property type="evidence" value="ECO:0007669"/>
    <property type="project" value="UniProtKB-UniRule"/>
</dbReference>
<comment type="subunit">
    <text evidence="7">Homodimer.</text>
</comment>
<dbReference type="Proteomes" id="UP000199347">
    <property type="component" value="Unassembled WGS sequence"/>
</dbReference>
<dbReference type="GO" id="GO:0008830">
    <property type="term" value="F:dTDP-4-dehydrorhamnose 3,5-epimerase activity"/>
    <property type="evidence" value="ECO:0007669"/>
    <property type="project" value="UniProtKB-UniRule"/>
</dbReference>
<dbReference type="EC" id="5.1.3.13" evidence="3 7"/>
<dbReference type="PANTHER" id="PTHR21047:SF2">
    <property type="entry name" value="THYMIDINE DIPHOSPHO-4-KETO-RHAMNOSE 3,5-EPIMERASE"/>
    <property type="match status" value="1"/>
</dbReference>
<comment type="similarity">
    <text evidence="7">Belongs to the dTDP-4-dehydrorhamnose 3,5-epimerase family.</text>
</comment>
<dbReference type="RefSeq" id="WP_170130414.1">
    <property type="nucleotide sequence ID" value="NZ_FMVW01000003.1"/>
</dbReference>
<name>A0A1G5ND75_AFIMA</name>
<comment type="pathway">
    <text evidence="7">Carbohydrate biosynthesis; dTDP-L-rhamnose biosynthesis.</text>
</comment>
<dbReference type="Pfam" id="PF00908">
    <property type="entry name" value="dTDP_sugar_isom"/>
    <property type="match status" value="1"/>
</dbReference>
<dbReference type="AlphaFoldDB" id="A0A1G5ND75"/>
<keyword evidence="9" id="KW-1185">Reference proteome</keyword>
<evidence type="ECO:0000313" key="9">
    <source>
        <dbReference type="Proteomes" id="UP000199347"/>
    </source>
</evidence>